<comment type="subcellular location">
    <subcellularLocation>
        <location evidence="1 11">Cytoplasm</location>
    </subcellularLocation>
</comment>
<feature type="binding site" evidence="11">
    <location>
        <position position="66"/>
    </location>
    <ligand>
        <name>[4Fe-4S] cluster</name>
        <dbReference type="ChEBI" id="CHEBI:49883"/>
    </ligand>
</feature>
<keyword evidence="6 11" id="KW-0411">Iron-sulfur</keyword>
<dbReference type="EMBL" id="BAAAHH010000008">
    <property type="protein sequence ID" value="GAA0949178.1"/>
    <property type="molecule type" value="Genomic_DNA"/>
</dbReference>
<evidence type="ECO:0000256" key="6">
    <source>
        <dbReference type="ARBA" id="ARBA00023014"/>
    </source>
</evidence>
<keyword evidence="10 11" id="KW-0804">Transcription</keyword>
<protein>
    <recommendedName>
        <fullName evidence="11">Transcriptional regulator WhiB</fullName>
    </recommendedName>
</protein>
<keyword evidence="4 11" id="KW-0479">Metal-binding</keyword>
<dbReference type="Pfam" id="PF02467">
    <property type="entry name" value="Whib"/>
    <property type="match status" value="1"/>
</dbReference>
<name>A0ABP4BCM6_9ACTN</name>
<keyword evidence="3 11" id="KW-0004">4Fe-4S</keyword>
<feature type="binding site" evidence="11">
    <location>
        <position position="60"/>
    </location>
    <ligand>
        <name>[4Fe-4S] cluster</name>
        <dbReference type="ChEBI" id="CHEBI:49883"/>
    </ligand>
</feature>
<keyword evidence="14" id="KW-1185">Reference proteome</keyword>
<dbReference type="PROSITE" id="PS51674">
    <property type="entry name" value="4FE4S_WBL"/>
    <property type="match status" value="1"/>
</dbReference>
<evidence type="ECO:0000256" key="5">
    <source>
        <dbReference type="ARBA" id="ARBA00023004"/>
    </source>
</evidence>
<comment type="PTM">
    <text evidence="11">Upon Fe-S cluster removal intramolecular disulfide bonds are formed.</text>
</comment>
<feature type="domain" description="4Fe-4S Wbl-type" evidence="12">
    <location>
        <begin position="28"/>
        <end position="90"/>
    </location>
</feature>
<evidence type="ECO:0000256" key="9">
    <source>
        <dbReference type="ARBA" id="ARBA00023157"/>
    </source>
</evidence>
<comment type="similarity">
    <text evidence="2 11">Belongs to the WhiB family.</text>
</comment>
<organism evidence="13 14">
    <name type="scientific">Actinocorallia libanotica</name>
    <dbReference type="NCBI Taxonomy" id="46162"/>
    <lineage>
        <taxon>Bacteria</taxon>
        <taxon>Bacillati</taxon>
        <taxon>Actinomycetota</taxon>
        <taxon>Actinomycetes</taxon>
        <taxon>Streptosporangiales</taxon>
        <taxon>Thermomonosporaceae</taxon>
        <taxon>Actinocorallia</taxon>
    </lineage>
</organism>
<comment type="PTM">
    <text evidence="11">The Fe-S cluster can be nitrosylated by nitric oxide (NO).</text>
</comment>
<keyword evidence="9 11" id="KW-1015">Disulfide bond</keyword>
<reference evidence="14" key="1">
    <citation type="journal article" date="2019" name="Int. J. Syst. Evol. Microbiol.">
        <title>The Global Catalogue of Microorganisms (GCM) 10K type strain sequencing project: providing services to taxonomists for standard genome sequencing and annotation.</title>
        <authorList>
            <consortium name="The Broad Institute Genomics Platform"/>
            <consortium name="The Broad Institute Genome Sequencing Center for Infectious Disease"/>
            <person name="Wu L."/>
            <person name="Ma J."/>
        </authorList>
    </citation>
    <scope>NUCLEOTIDE SEQUENCE [LARGE SCALE GENOMIC DNA]</scope>
    <source>
        <strain evidence="14">JCM 10696</strain>
    </source>
</reference>
<gene>
    <name evidence="13" type="primary">whiB1</name>
    <name evidence="11" type="synonym">whiB</name>
    <name evidence="13" type="ORF">GCM10009550_26240</name>
</gene>
<evidence type="ECO:0000256" key="8">
    <source>
        <dbReference type="ARBA" id="ARBA00023125"/>
    </source>
</evidence>
<dbReference type="InterPro" id="IPR034768">
    <property type="entry name" value="4FE4S_WBL"/>
</dbReference>
<keyword evidence="11" id="KW-0963">Cytoplasm</keyword>
<proteinExistence type="inferred from homology"/>
<dbReference type="PANTHER" id="PTHR38839">
    <property type="entry name" value="TRANSCRIPTIONAL REGULATOR WHID-RELATED"/>
    <property type="match status" value="1"/>
</dbReference>
<evidence type="ECO:0000256" key="7">
    <source>
        <dbReference type="ARBA" id="ARBA00023015"/>
    </source>
</evidence>
<evidence type="ECO:0000313" key="13">
    <source>
        <dbReference type="EMBL" id="GAA0949178.1"/>
    </source>
</evidence>
<evidence type="ECO:0000313" key="14">
    <source>
        <dbReference type="Proteomes" id="UP001500665"/>
    </source>
</evidence>
<sequence length="93" mass="10473">MKATMYRDVANPLAVRRDTDEHWTDLAECRGADPELFYPISEAGPGRDVVGEAKRICHRCPVTADCLDWALRAGEPAGVWGGTTPEERRYLRR</sequence>
<accession>A0ABP4BCM6</accession>
<keyword evidence="7 11" id="KW-0805">Transcription regulation</keyword>
<keyword evidence="8 11" id="KW-0238">DNA-binding</keyword>
<feature type="binding site" evidence="11">
    <location>
        <position position="29"/>
    </location>
    <ligand>
        <name>[4Fe-4S] cluster</name>
        <dbReference type="ChEBI" id="CHEBI:49883"/>
    </ligand>
</feature>
<evidence type="ECO:0000256" key="10">
    <source>
        <dbReference type="ARBA" id="ARBA00023163"/>
    </source>
</evidence>
<feature type="binding site" evidence="11">
    <location>
        <position position="57"/>
    </location>
    <ligand>
        <name>[4Fe-4S] cluster</name>
        <dbReference type="ChEBI" id="CHEBI:49883"/>
    </ligand>
</feature>
<dbReference type="HAMAP" id="MF_01479">
    <property type="entry name" value="WhiB"/>
    <property type="match status" value="1"/>
</dbReference>
<evidence type="ECO:0000256" key="11">
    <source>
        <dbReference type="HAMAP-Rule" id="MF_01479"/>
    </source>
</evidence>
<comment type="function">
    <text evidence="11">Acts as a transcriptional regulator. Probably redox-responsive. The apo- but not holo-form probably binds DNA.</text>
</comment>
<keyword evidence="5 11" id="KW-0408">Iron</keyword>
<evidence type="ECO:0000256" key="2">
    <source>
        <dbReference type="ARBA" id="ARBA00006597"/>
    </source>
</evidence>
<dbReference type="InterPro" id="IPR003482">
    <property type="entry name" value="Whib"/>
</dbReference>
<comment type="caution">
    <text evidence="13">The sequence shown here is derived from an EMBL/GenBank/DDBJ whole genome shotgun (WGS) entry which is preliminary data.</text>
</comment>
<evidence type="ECO:0000256" key="1">
    <source>
        <dbReference type="ARBA" id="ARBA00004496"/>
    </source>
</evidence>
<comment type="cofactor">
    <cofactor evidence="11">
        <name>[4Fe-4S] cluster</name>
        <dbReference type="ChEBI" id="CHEBI:49883"/>
    </cofactor>
    <text evidence="11">Binds 1 [4Fe-4S] cluster per subunit. Following nitrosylation of the [4Fe-4S] cluster binds 1 [4Fe-8(NO)] cluster per subunit.</text>
</comment>
<dbReference type="Proteomes" id="UP001500665">
    <property type="component" value="Unassembled WGS sequence"/>
</dbReference>
<evidence type="ECO:0000256" key="4">
    <source>
        <dbReference type="ARBA" id="ARBA00022723"/>
    </source>
</evidence>
<evidence type="ECO:0000259" key="12">
    <source>
        <dbReference type="PROSITE" id="PS51674"/>
    </source>
</evidence>
<dbReference type="PANTHER" id="PTHR38839:SF6">
    <property type="entry name" value="TRANSCRIPTIONAL REGULATOR WHIB1"/>
    <property type="match status" value="1"/>
</dbReference>
<evidence type="ECO:0000256" key="3">
    <source>
        <dbReference type="ARBA" id="ARBA00022485"/>
    </source>
</evidence>